<accession>A0AC61S930</accession>
<dbReference type="EMBL" id="SSTG01000001">
    <property type="protein sequence ID" value="THG55407.1"/>
    <property type="molecule type" value="Genomic_DNA"/>
</dbReference>
<name>A0AC61S930_9BACT</name>
<evidence type="ECO:0000313" key="1">
    <source>
        <dbReference type="EMBL" id="THG55407.1"/>
    </source>
</evidence>
<comment type="caution">
    <text evidence="1">The sequence shown here is derived from an EMBL/GenBank/DDBJ whole genome shotgun (WGS) entry which is preliminary data.</text>
</comment>
<dbReference type="Proteomes" id="UP000305401">
    <property type="component" value="Unassembled WGS sequence"/>
</dbReference>
<protein>
    <submittedName>
        <fullName evidence="1">Uncharacterized protein</fullName>
    </submittedName>
</protein>
<proteinExistence type="predicted"/>
<reference evidence="1" key="1">
    <citation type="submission" date="2019-04" db="EMBL/GenBank/DDBJ databases">
        <title>Microbes associate with the intestines of laboratory mice.</title>
        <authorList>
            <person name="Navarre W."/>
            <person name="Wong E."/>
            <person name="Huang K.C."/>
            <person name="Tropini C."/>
            <person name="Ng K."/>
            <person name="Yu B."/>
        </authorList>
    </citation>
    <scope>NUCLEOTIDE SEQUENCE</scope>
    <source>
        <strain evidence="1">NM86_A22</strain>
    </source>
</reference>
<evidence type="ECO:0000313" key="2">
    <source>
        <dbReference type="Proteomes" id="UP000305401"/>
    </source>
</evidence>
<gene>
    <name evidence="1" type="ORF">E5990_00140</name>
</gene>
<sequence>MNKNIDDLIKLSYEIEGLLHIVRDRGGQHPGQVTDMLSEKTALLYNATISGFCKHEQEEETPAHTPEPEITTEPDNETPVETTNSDNEPETNPIPVIETDIEFVPETEIDNKEEIVDYYDIAENNGPDPETETPAVSPAEAAQTTQQEAPTGPIAPEQVTLDEKLAREQSRCLKKAFSLNDRFRFKRELFGNSDSDFTDTINLIEAMATLSEATEYFYEDLEWDPENAEVIDFMQIITKHFQGR</sequence>
<organism evidence="1 2">
    <name type="scientific">Muribaculum caecicola</name>
    <dbReference type="NCBI Taxonomy" id="3038144"/>
    <lineage>
        <taxon>Bacteria</taxon>
        <taxon>Pseudomonadati</taxon>
        <taxon>Bacteroidota</taxon>
        <taxon>Bacteroidia</taxon>
        <taxon>Bacteroidales</taxon>
        <taxon>Muribaculaceae</taxon>
        <taxon>Muribaculum</taxon>
    </lineage>
</organism>
<keyword evidence="2" id="KW-1185">Reference proteome</keyword>